<organism evidence="5 6">
    <name type="scientific">Proteiniclasticum sediminis</name>
    <dbReference type="NCBI Taxonomy" id="2804028"/>
    <lineage>
        <taxon>Bacteria</taxon>
        <taxon>Bacillati</taxon>
        <taxon>Bacillota</taxon>
        <taxon>Clostridia</taxon>
        <taxon>Eubacteriales</taxon>
        <taxon>Clostridiaceae</taxon>
        <taxon>Proteiniclasticum</taxon>
    </lineage>
</organism>
<dbReference type="CDD" id="cd19092">
    <property type="entry name" value="AKR_BsYcsN_EcYdhF-like"/>
    <property type="match status" value="1"/>
</dbReference>
<keyword evidence="2" id="KW-0560">Oxidoreductase</keyword>
<reference evidence="5" key="1">
    <citation type="submission" date="2021-04" db="EMBL/GenBank/DDBJ databases">
        <title>Proteiniclasticum sedimins sp. nov., an obligate anaerobic bacterium isolated from anaerobic sludge.</title>
        <authorList>
            <person name="Liu J."/>
        </authorList>
    </citation>
    <scope>NUCLEOTIDE SEQUENCE</scope>
    <source>
        <strain evidence="5">BAD-10</strain>
    </source>
</reference>
<dbReference type="GO" id="GO:0016491">
    <property type="term" value="F:oxidoreductase activity"/>
    <property type="evidence" value="ECO:0007669"/>
    <property type="project" value="UniProtKB-KW"/>
</dbReference>
<keyword evidence="6" id="KW-1185">Reference proteome</keyword>
<feature type="domain" description="NADP-dependent oxidoreductase" evidence="4">
    <location>
        <begin position="14"/>
        <end position="290"/>
    </location>
</feature>
<evidence type="ECO:0000259" key="4">
    <source>
        <dbReference type="Pfam" id="PF00248"/>
    </source>
</evidence>
<dbReference type="InterPro" id="IPR023210">
    <property type="entry name" value="NADP_OxRdtase_dom"/>
</dbReference>
<keyword evidence="1" id="KW-0521">NADP</keyword>
<dbReference type="PANTHER" id="PTHR43364:SF1">
    <property type="entry name" value="OXIDOREDUCTASE YDHF"/>
    <property type="match status" value="1"/>
</dbReference>
<evidence type="ECO:0000313" key="6">
    <source>
        <dbReference type="Proteomes" id="UP000675379"/>
    </source>
</evidence>
<dbReference type="SUPFAM" id="SSF51430">
    <property type="entry name" value="NAD(P)-linked oxidoreductase"/>
    <property type="match status" value="1"/>
</dbReference>
<comment type="similarity">
    <text evidence="3">Belongs to the aldo/keto reductase family. Aldo/keto reductase 2 subfamily.</text>
</comment>
<evidence type="ECO:0000256" key="3">
    <source>
        <dbReference type="ARBA" id="ARBA00038157"/>
    </source>
</evidence>
<sequence>MESIRFSDTLTMDRIVHGHWRLLDWKFSPEELLNFIEGVADLGIRTIDTADIYGGFSCEEAFGEALKRKKGLREQLTIITKCGIVFPCAQRPQYTSHHYDQTKAHIVESAEQSLRNFGTDYLDLLLIHRPSPFMDPEEVAEAFLELHQAGKVRNFGVSNFKPSQVALLSSALKMPLVTNQVEISPLQLSVFEDGTMDDAMIRKMPVMAWSPLAGGDIFSHTSERVDQVRKTLLAVGERFNENRIDTLVYAFLLSHPGKILPIVGSGRLDRIKNALDALPLRFTAEEWLAVYKASMGKNLP</sequence>
<dbReference type="AlphaFoldDB" id="A0A941CPT3"/>
<dbReference type="FunFam" id="3.20.20.100:FF:000008">
    <property type="entry name" value="Aldo/keto reductase family oxidoreductase"/>
    <property type="match status" value="1"/>
</dbReference>
<dbReference type="InterPro" id="IPR036812">
    <property type="entry name" value="NAD(P)_OxRdtase_dom_sf"/>
</dbReference>
<dbReference type="Pfam" id="PF00248">
    <property type="entry name" value="Aldo_ket_red"/>
    <property type="match status" value="1"/>
</dbReference>
<evidence type="ECO:0000313" key="5">
    <source>
        <dbReference type="EMBL" id="MBR0576502.1"/>
    </source>
</evidence>
<dbReference type="EMBL" id="JAGSCS010000011">
    <property type="protein sequence ID" value="MBR0576502.1"/>
    <property type="molecule type" value="Genomic_DNA"/>
</dbReference>
<evidence type="ECO:0000256" key="1">
    <source>
        <dbReference type="ARBA" id="ARBA00022857"/>
    </source>
</evidence>
<gene>
    <name evidence="5" type="ORF">KCG48_09130</name>
</gene>
<proteinExistence type="inferred from homology"/>
<dbReference type="PANTHER" id="PTHR43364">
    <property type="entry name" value="NADH-SPECIFIC METHYLGLYOXAL REDUCTASE-RELATED"/>
    <property type="match status" value="1"/>
</dbReference>
<dbReference type="GO" id="GO:0005829">
    <property type="term" value="C:cytosol"/>
    <property type="evidence" value="ECO:0007669"/>
    <property type="project" value="TreeGrafter"/>
</dbReference>
<dbReference type="Gene3D" id="3.20.20.100">
    <property type="entry name" value="NADP-dependent oxidoreductase domain"/>
    <property type="match status" value="1"/>
</dbReference>
<dbReference type="Proteomes" id="UP000675379">
    <property type="component" value="Unassembled WGS sequence"/>
</dbReference>
<accession>A0A941CPT3</accession>
<protein>
    <submittedName>
        <fullName evidence="5">Aldo/keto reductase</fullName>
    </submittedName>
</protein>
<dbReference type="InterPro" id="IPR050523">
    <property type="entry name" value="AKR_Detox_Biosynth"/>
</dbReference>
<dbReference type="RefSeq" id="WP_211801506.1">
    <property type="nucleotide sequence ID" value="NZ_JAGSCS010000011.1"/>
</dbReference>
<comment type="caution">
    <text evidence="5">The sequence shown here is derived from an EMBL/GenBank/DDBJ whole genome shotgun (WGS) entry which is preliminary data.</text>
</comment>
<evidence type="ECO:0000256" key="2">
    <source>
        <dbReference type="ARBA" id="ARBA00023002"/>
    </source>
</evidence>
<name>A0A941CPT3_9CLOT</name>